<proteinExistence type="predicted"/>
<dbReference type="EMBL" id="OU594950">
    <property type="protein sequence ID" value="CAG9294222.1"/>
    <property type="molecule type" value="Genomic_DNA"/>
</dbReference>
<dbReference type="AlphaFoldDB" id="A0A8J9TGL5"/>
<evidence type="ECO:0000313" key="2">
    <source>
        <dbReference type="EMBL" id="CAG9294222.1"/>
    </source>
</evidence>
<dbReference type="PROSITE" id="PS50280">
    <property type="entry name" value="SET"/>
    <property type="match status" value="1"/>
</dbReference>
<feature type="domain" description="SET" evidence="1">
    <location>
        <begin position="23"/>
        <end position="283"/>
    </location>
</feature>
<dbReference type="CDD" id="cd10527">
    <property type="entry name" value="SET_LSMT"/>
    <property type="match status" value="1"/>
</dbReference>
<dbReference type="Proteomes" id="UP000836788">
    <property type="component" value="Chromosome 9"/>
</dbReference>
<dbReference type="GO" id="GO:0016279">
    <property type="term" value="F:protein-lysine N-methyltransferase activity"/>
    <property type="evidence" value="ECO:0007669"/>
    <property type="project" value="TreeGrafter"/>
</dbReference>
<dbReference type="Pfam" id="PF00856">
    <property type="entry name" value="SET"/>
    <property type="match status" value="1"/>
</dbReference>
<dbReference type="InterPro" id="IPR046341">
    <property type="entry name" value="SET_dom_sf"/>
</dbReference>
<evidence type="ECO:0000259" key="1">
    <source>
        <dbReference type="PROSITE" id="PS50280"/>
    </source>
</evidence>
<reference evidence="2" key="1">
    <citation type="submission" date="2022-02" db="EMBL/GenBank/DDBJ databases">
        <authorList>
            <person name="Giguere J D."/>
        </authorList>
    </citation>
    <scope>NUCLEOTIDE SEQUENCE</scope>
    <source>
        <strain evidence="2">CCAP 1055/1</strain>
    </source>
</reference>
<dbReference type="InterPro" id="IPR001214">
    <property type="entry name" value="SET_dom"/>
</dbReference>
<gene>
    <name evidence="2" type="ORF">PTTT1_LOCUS53984</name>
</gene>
<dbReference type="SUPFAM" id="SSF82199">
    <property type="entry name" value="SET domain"/>
    <property type="match status" value="1"/>
</dbReference>
<accession>A0A8J9TGL5</accession>
<organism evidence="2">
    <name type="scientific">Phaeodactylum tricornutum</name>
    <name type="common">Diatom</name>
    <dbReference type="NCBI Taxonomy" id="2850"/>
    <lineage>
        <taxon>Eukaryota</taxon>
        <taxon>Sar</taxon>
        <taxon>Stramenopiles</taxon>
        <taxon>Ochrophyta</taxon>
        <taxon>Bacillariophyta</taxon>
        <taxon>Bacillariophyceae</taxon>
        <taxon>Bacillariophycidae</taxon>
        <taxon>Naviculales</taxon>
        <taxon>Phaeodactylaceae</taxon>
        <taxon>Phaeodactylum</taxon>
    </lineage>
</organism>
<sequence>MTAAARYAALLQWLRSNDADISPKIDLQPSSRGGGYGAFLTEDAVEGELLFTIPRKTCITLADSIEDDACGEGFKALIETAGPGGNTVVMAGFMARERIRSLESQKPGSIVDDSSFGPYLATLPWERGMNNQEHVLYWDNKDIEKYLKGSMCYGEALDLRKEVDVAIRVLNTIVGKSIREFRGDYLDSGFQWPWEKAAQASEEKLKGPPEGLAEAVKGAFVCMLTRAFEDGDGDEEKLVPMLDMLQHSDEPNISHAMRKSDGAVEVRARQDLTAGEELLNQYRSELEETMPYHRFFTRFGFVPGIQEEMTNLFEDKSSIFFAQKAEI</sequence>
<name>A0A8J9TGL5_PHATR</name>
<dbReference type="PANTHER" id="PTHR13271">
    <property type="entry name" value="UNCHARACTERIZED PUTATIVE METHYLTRANSFERASE"/>
    <property type="match status" value="1"/>
</dbReference>
<protein>
    <recommendedName>
        <fullName evidence="1">SET domain-containing protein</fullName>
    </recommendedName>
</protein>
<dbReference type="Gene3D" id="3.90.1410.10">
    <property type="entry name" value="set domain protein methyltransferase, domain 1"/>
    <property type="match status" value="1"/>
</dbReference>
<dbReference type="InterPro" id="IPR050600">
    <property type="entry name" value="SETD3_SETD6_MTase"/>
</dbReference>